<dbReference type="InterPro" id="IPR000182">
    <property type="entry name" value="GNAT_dom"/>
</dbReference>
<sequence length="198" mass="22470">MKKDYKITKLNTLESDFRHQAVHLFVEGFYDMIKSISADKEVLFQLFEPALRNDMAYVCLDGEKVVGLLAYSDNKRRAFDIKRSGASRLFGPVKSRVIKTQLMFIIGKPAVKRDDEGYIDFLATDPVCRGQGIATKMINYVAENIGVTSLSLDVIGDNGNAIRLYRHLGFKTTEIQANLLLRIAGIRKLLIMKKELYE</sequence>
<proteinExistence type="predicted"/>
<dbReference type="Gene3D" id="3.40.630.30">
    <property type="match status" value="1"/>
</dbReference>
<protein>
    <submittedName>
        <fullName evidence="2">N-acetyltransferase</fullName>
    </submittedName>
</protein>
<dbReference type="AlphaFoldDB" id="A0A4P9C995"/>
<keyword evidence="3" id="KW-1185">Reference proteome</keyword>
<evidence type="ECO:0000313" key="2">
    <source>
        <dbReference type="EMBL" id="QCT72188.1"/>
    </source>
</evidence>
<feature type="domain" description="N-acetyltransferase" evidence="1">
    <location>
        <begin position="8"/>
        <end position="197"/>
    </location>
</feature>
<accession>A0A4P9C995</accession>
<dbReference type="GO" id="GO:0016747">
    <property type="term" value="F:acyltransferase activity, transferring groups other than amino-acyl groups"/>
    <property type="evidence" value="ECO:0007669"/>
    <property type="project" value="InterPro"/>
</dbReference>
<dbReference type="KEGG" id="emt:CPZ25_012935"/>
<organism evidence="2 3">
    <name type="scientific">Eubacterium maltosivorans</name>
    <dbReference type="NCBI Taxonomy" id="2041044"/>
    <lineage>
        <taxon>Bacteria</taxon>
        <taxon>Bacillati</taxon>
        <taxon>Bacillota</taxon>
        <taxon>Clostridia</taxon>
        <taxon>Eubacteriales</taxon>
        <taxon>Eubacteriaceae</taxon>
        <taxon>Eubacterium</taxon>
    </lineage>
</organism>
<dbReference type="InterPro" id="IPR016181">
    <property type="entry name" value="Acyl_CoA_acyltransferase"/>
</dbReference>
<evidence type="ECO:0000259" key="1">
    <source>
        <dbReference type="PROSITE" id="PS51186"/>
    </source>
</evidence>
<dbReference type="CDD" id="cd04301">
    <property type="entry name" value="NAT_SF"/>
    <property type="match status" value="1"/>
</dbReference>
<dbReference type="EMBL" id="CP029487">
    <property type="protein sequence ID" value="QCT72188.1"/>
    <property type="molecule type" value="Genomic_DNA"/>
</dbReference>
<dbReference type="RefSeq" id="WP_096918775.1">
    <property type="nucleotide sequence ID" value="NZ_CP029487.1"/>
</dbReference>
<dbReference type="SUPFAM" id="SSF55729">
    <property type="entry name" value="Acyl-CoA N-acyltransferases (Nat)"/>
    <property type="match status" value="1"/>
</dbReference>
<name>A0A4P9C995_EUBML</name>
<dbReference type="Pfam" id="PF00583">
    <property type="entry name" value="Acetyltransf_1"/>
    <property type="match status" value="1"/>
</dbReference>
<dbReference type="Proteomes" id="UP000218387">
    <property type="component" value="Chromosome"/>
</dbReference>
<reference evidence="2 3" key="1">
    <citation type="submission" date="2018-05" db="EMBL/GenBank/DDBJ databases">
        <title>Genome comparison of Eubacterium sp.</title>
        <authorList>
            <person name="Feng Y."/>
            <person name="Sanchez-Andrea I."/>
            <person name="Stams A.J.M."/>
            <person name="De Vos W.M."/>
        </authorList>
    </citation>
    <scope>NUCLEOTIDE SEQUENCE [LARGE SCALE GENOMIC DNA]</scope>
    <source>
        <strain evidence="2 3">YI</strain>
    </source>
</reference>
<keyword evidence="2" id="KW-0808">Transferase</keyword>
<gene>
    <name evidence="2" type="ORF">CPZ25_012935</name>
</gene>
<dbReference type="PROSITE" id="PS51186">
    <property type="entry name" value="GNAT"/>
    <property type="match status" value="1"/>
</dbReference>
<evidence type="ECO:0000313" key="3">
    <source>
        <dbReference type="Proteomes" id="UP000218387"/>
    </source>
</evidence>